<organism evidence="3 4">
    <name type="scientific">Tigheibacillus halophilus</name>
    <dbReference type="NCBI Taxonomy" id="361280"/>
    <lineage>
        <taxon>Bacteria</taxon>
        <taxon>Bacillati</taxon>
        <taxon>Bacillota</taxon>
        <taxon>Bacilli</taxon>
        <taxon>Bacillales</taxon>
        <taxon>Bacillaceae</taxon>
        <taxon>Tigheibacillus</taxon>
    </lineage>
</organism>
<feature type="compositionally biased region" description="Basic and acidic residues" evidence="1">
    <location>
        <begin position="54"/>
        <end position="65"/>
    </location>
</feature>
<proteinExistence type="predicted"/>
<sequence>MIKKILALLQRKDSNGKRPNKTGYILIIGLAGILLLILSNIFTSSDQKPVSMKQETESTKNHEEQDSGALPVNTAANVTELESSYEKDLSAMLENIQGISDVKVMINLESTNVKVYEKDLVTGKQITEEKDKNGGNRQIEDNTEETHVVFVRQGDKEEPLLVQTKKPVVRGVFVVAKGIENASAKKWVVEAVSRVLDVPTHQVSVMPRK</sequence>
<evidence type="ECO:0000256" key="1">
    <source>
        <dbReference type="SAM" id="MobiDB-lite"/>
    </source>
</evidence>
<protein>
    <submittedName>
        <fullName evidence="3">Stage III sporulation protein AG</fullName>
    </submittedName>
</protein>
<dbReference type="EMBL" id="JAWDIP010000004">
    <property type="protein sequence ID" value="MDY0396478.1"/>
    <property type="molecule type" value="Genomic_DNA"/>
</dbReference>
<accession>A0ABU5CCA8</accession>
<dbReference type="InterPro" id="IPR014195">
    <property type="entry name" value="Spore_III_AG"/>
</dbReference>
<keyword evidence="2" id="KW-1133">Transmembrane helix</keyword>
<reference evidence="3 4" key="1">
    <citation type="submission" date="2023-10" db="EMBL/GenBank/DDBJ databases">
        <title>Virgibacillus halophilus 5B73C genome.</title>
        <authorList>
            <person name="Miliotis G."/>
            <person name="Sengupta P."/>
            <person name="Hameed A."/>
            <person name="Chuvochina M."/>
            <person name="Mcdonagh F."/>
            <person name="Simpson A.C."/>
            <person name="Singh N.K."/>
            <person name="Rekha P.D."/>
            <person name="Raman K."/>
            <person name="Hugenholtz P."/>
            <person name="Venkateswaran K."/>
        </authorList>
    </citation>
    <scope>NUCLEOTIDE SEQUENCE [LARGE SCALE GENOMIC DNA]</scope>
    <source>
        <strain evidence="3 4">5B73C</strain>
    </source>
</reference>
<name>A0ABU5CCA8_9BACI</name>
<dbReference type="NCBIfam" id="TIGR02830">
    <property type="entry name" value="spore_III_AG"/>
    <property type="match status" value="1"/>
</dbReference>
<evidence type="ECO:0000256" key="2">
    <source>
        <dbReference type="SAM" id="Phobius"/>
    </source>
</evidence>
<dbReference type="Proteomes" id="UP001281447">
    <property type="component" value="Unassembled WGS sequence"/>
</dbReference>
<dbReference type="RefSeq" id="WP_390353348.1">
    <property type="nucleotide sequence ID" value="NZ_JBHUIZ010000003.1"/>
</dbReference>
<comment type="caution">
    <text evidence="3">The sequence shown here is derived from an EMBL/GenBank/DDBJ whole genome shotgun (WGS) entry which is preliminary data.</text>
</comment>
<evidence type="ECO:0000313" key="3">
    <source>
        <dbReference type="EMBL" id="MDY0396478.1"/>
    </source>
</evidence>
<keyword evidence="2" id="KW-0472">Membrane</keyword>
<evidence type="ECO:0000313" key="4">
    <source>
        <dbReference type="Proteomes" id="UP001281447"/>
    </source>
</evidence>
<feature type="region of interest" description="Disordered" evidence="1">
    <location>
        <begin position="48"/>
        <end position="71"/>
    </location>
</feature>
<keyword evidence="4" id="KW-1185">Reference proteome</keyword>
<gene>
    <name evidence="3" type="primary">spoIIIAG</name>
    <name evidence="3" type="ORF">RWE15_21860</name>
</gene>
<keyword evidence="2" id="KW-0812">Transmembrane</keyword>
<feature type="transmembrane region" description="Helical" evidence="2">
    <location>
        <begin position="21"/>
        <end position="42"/>
    </location>
</feature>